<dbReference type="InterPro" id="IPR002123">
    <property type="entry name" value="Plipid/glycerol_acylTrfase"/>
</dbReference>
<reference evidence="6" key="1">
    <citation type="submission" date="2022-09" db="EMBL/GenBank/DDBJ databases">
        <title>Intensive care unit water sources are persistently colonized with multi-drug resistant bacteria and are the site of extensive horizontal gene transfer of antibiotic resistance genes.</title>
        <authorList>
            <person name="Diorio-Toth L."/>
        </authorList>
    </citation>
    <scope>NUCLEOTIDE SEQUENCE</scope>
    <source>
        <strain evidence="6">GD04130</strain>
    </source>
</reference>
<evidence type="ECO:0000313" key="6">
    <source>
        <dbReference type="EMBL" id="MDH0364879.1"/>
    </source>
</evidence>
<comment type="caution">
    <text evidence="6">The sequence shown here is derived from an EMBL/GenBank/DDBJ whole genome shotgun (WGS) entry which is preliminary data.</text>
</comment>
<organism evidence="6 7">
    <name type="scientific">Comamonas aquatica</name>
    <dbReference type="NCBI Taxonomy" id="225991"/>
    <lineage>
        <taxon>Bacteria</taxon>
        <taxon>Pseudomonadati</taxon>
        <taxon>Pseudomonadota</taxon>
        <taxon>Betaproteobacteria</taxon>
        <taxon>Burkholderiales</taxon>
        <taxon>Comamonadaceae</taxon>
        <taxon>Comamonas</taxon>
    </lineage>
</organism>
<proteinExistence type="predicted"/>
<evidence type="ECO:0000256" key="4">
    <source>
        <dbReference type="SAM" id="Phobius"/>
    </source>
</evidence>
<dbReference type="CDD" id="cd07989">
    <property type="entry name" value="LPLAT_AGPAT-like"/>
    <property type="match status" value="1"/>
</dbReference>
<dbReference type="PANTHER" id="PTHR10434">
    <property type="entry name" value="1-ACYL-SN-GLYCEROL-3-PHOSPHATE ACYLTRANSFERASE"/>
    <property type="match status" value="1"/>
</dbReference>
<gene>
    <name evidence="6" type="ORF">N7330_17775</name>
</gene>
<evidence type="ECO:0000256" key="2">
    <source>
        <dbReference type="ARBA" id="ARBA00022679"/>
    </source>
</evidence>
<dbReference type="RefSeq" id="WP_279823165.1">
    <property type="nucleotide sequence ID" value="NZ_JAOCET010000002.1"/>
</dbReference>
<name>A0AA42L864_9BURK</name>
<dbReference type="Pfam" id="PF01553">
    <property type="entry name" value="Acyltransferase"/>
    <property type="match status" value="1"/>
</dbReference>
<dbReference type="PANTHER" id="PTHR10434:SF66">
    <property type="entry name" value="PHOSPHOLIPID_GLYCEROL ACYLTRANSFERASE DOMAIN-CONTAINING PROTEIN"/>
    <property type="match status" value="1"/>
</dbReference>
<keyword evidence="2" id="KW-0808">Transferase</keyword>
<keyword evidence="4" id="KW-0472">Membrane</keyword>
<dbReference type="AlphaFoldDB" id="A0AA42L864"/>
<evidence type="ECO:0000256" key="3">
    <source>
        <dbReference type="ARBA" id="ARBA00023315"/>
    </source>
</evidence>
<evidence type="ECO:0000313" key="7">
    <source>
        <dbReference type="Proteomes" id="UP001158297"/>
    </source>
</evidence>
<feature type="transmembrane region" description="Helical" evidence="4">
    <location>
        <begin position="73"/>
        <end position="92"/>
    </location>
</feature>
<dbReference type="SMART" id="SM00563">
    <property type="entry name" value="PlsC"/>
    <property type="match status" value="1"/>
</dbReference>
<dbReference type="EMBL" id="JAODZU010000029">
    <property type="protein sequence ID" value="MDH0364879.1"/>
    <property type="molecule type" value="Genomic_DNA"/>
</dbReference>
<dbReference type="GO" id="GO:0006654">
    <property type="term" value="P:phosphatidic acid biosynthetic process"/>
    <property type="evidence" value="ECO:0007669"/>
    <property type="project" value="TreeGrafter"/>
</dbReference>
<keyword evidence="3 6" id="KW-0012">Acyltransferase</keyword>
<protein>
    <submittedName>
        <fullName evidence="6">1-acyl-sn-glycerol-3-phosphate acyltransferase</fullName>
    </submittedName>
</protein>
<evidence type="ECO:0000259" key="5">
    <source>
        <dbReference type="SMART" id="SM00563"/>
    </source>
</evidence>
<keyword evidence="4" id="KW-0812">Transmembrane</keyword>
<dbReference type="Proteomes" id="UP001158297">
    <property type="component" value="Unassembled WGS sequence"/>
</dbReference>
<dbReference type="GO" id="GO:0003841">
    <property type="term" value="F:1-acylglycerol-3-phosphate O-acyltransferase activity"/>
    <property type="evidence" value="ECO:0007669"/>
    <property type="project" value="TreeGrafter"/>
</dbReference>
<comment type="pathway">
    <text evidence="1">Lipid metabolism.</text>
</comment>
<evidence type="ECO:0000256" key="1">
    <source>
        <dbReference type="ARBA" id="ARBA00005189"/>
    </source>
</evidence>
<sequence length="174" mass="19082">MKKIIRTALRKTLLPVLRVKASYSAQSLEKLKHGPAIVCANHVSLLDGVIVALASPVPLTFGVDTDYSKRSKVAMRGMAALAWLGFGAVVPVDMKSPYGIRTMLKRLQAGETLMLFPEGQISPDGSPQAELEGVHWLQRRAGVELIRVQIEGAEKSRLFAKAGTAMWPQIRLFF</sequence>
<keyword evidence="4" id="KW-1133">Transmembrane helix</keyword>
<accession>A0AA42L864</accession>
<feature type="domain" description="Phospholipid/glycerol acyltransferase" evidence="5">
    <location>
        <begin position="36"/>
        <end position="153"/>
    </location>
</feature>
<dbReference type="SUPFAM" id="SSF69593">
    <property type="entry name" value="Glycerol-3-phosphate (1)-acyltransferase"/>
    <property type="match status" value="1"/>
</dbReference>